<name>A0A6N7L5B1_9ACTN</name>
<dbReference type="InterPro" id="IPR001613">
    <property type="entry name" value="Flavin_amine_oxidase"/>
</dbReference>
<proteinExistence type="predicted"/>
<comment type="caution">
    <text evidence="6">The sequence shown here is derived from an EMBL/GenBank/DDBJ whole genome shotgun (WGS) entry which is preliminary data.</text>
</comment>
<dbReference type="InterPro" id="IPR002937">
    <property type="entry name" value="Amino_oxidase"/>
</dbReference>
<evidence type="ECO:0000256" key="3">
    <source>
        <dbReference type="PIRSR" id="PIRSR601613-1"/>
    </source>
</evidence>
<dbReference type="GO" id="GO:0016491">
    <property type="term" value="F:oxidoreductase activity"/>
    <property type="evidence" value="ECO:0007669"/>
    <property type="project" value="UniProtKB-KW"/>
</dbReference>
<dbReference type="PANTHER" id="PTHR10742:SF410">
    <property type="entry name" value="LYSINE-SPECIFIC HISTONE DEMETHYLASE 2"/>
    <property type="match status" value="1"/>
</dbReference>
<feature type="region of interest" description="Disordered" evidence="4">
    <location>
        <begin position="31"/>
        <end position="51"/>
    </location>
</feature>
<evidence type="ECO:0000256" key="1">
    <source>
        <dbReference type="ARBA" id="ARBA00001974"/>
    </source>
</evidence>
<evidence type="ECO:0000256" key="4">
    <source>
        <dbReference type="SAM" id="MobiDB-lite"/>
    </source>
</evidence>
<dbReference type="Pfam" id="PF01593">
    <property type="entry name" value="Amino_oxidase"/>
    <property type="match status" value="1"/>
</dbReference>
<comment type="cofactor">
    <cofactor evidence="1">
        <name>FAD</name>
        <dbReference type="ChEBI" id="CHEBI:57692"/>
    </cofactor>
</comment>
<feature type="binding site" evidence="3">
    <location>
        <position position="63"/>
    </location>
    <ligand>
        <name>FAD</name>
        <dbReference type="ChEBI" id="CHEBI:57692"/>
    </ligand>
</feature>
<feature type="binding site" evidence="3">
    <location>
        <position position="368"/>
    </location>
    <ligand>
        <name>substrate</name>
    </ligand>
</feature>
<dbReference type="Gene3D" id="3.90.660.10">
    <property type="match status" value="1"/>
</dbReference>
<feature type="compositionally biased region" description="Low complexity" evidence="4">
    <location>
        <begin position="36"/>
        <end position="51"/>
    </location>
</feature>
<sequence>MHRRRFLTSMGLGLTGVAALGALSACDNNEDGDGAAGESTPSAPSGSSSPGRSGVIVVGAGISGLAAARYLAGKGKDVLLLEARNRIGGRIWTSEQWAGVPVDLGASWIHGTDKNPITDLANKAGARMVTTDSESATDYLANGHQADDAAEQAIQRWRKATAQALATNQDKNEDQKDTSVRSVVERALNWPTLSNDDKSLVSFALNDYEHEYAGSVNDMSALYFDSDKKINGKDVLFPGGYHQITDLLAKGLTVRTEHVVQQIDWDSGGVTVTTDKGAFQGDHVVVTLPLGVLQSGTVKFGPGLPADKQAAIGKLGMGVLNKCYLRFPKVFWADTDWLMCVPNLDKYGQWEQWINGNRAVGQPVLLGFNAADFGRTIEGWSDAQIVAGAMGTLKTIYGGNIPQPTDFQITRWASDPYARGSYSFNKVGSTPAMRDQLAARIGDRVHFAGEATQRDSFATVHGAYLSGIRAAEEIAG</sequence>
<dbReference type="PROSITE" id="PS51257">
    <property type="entry name" value="PROKAR_LIPOPROTEIN"/>
    <property type="match status" value="1"/>
</dbReference>
<dbReference type="InterPro" id="IPR036188">
    <property type="entry name" value="FAD/NAD-bd_sf"/>
</dbReference>
<dbReference type="Gene3D" id="3.50.50.60">
    <property type="entry name" value="FAD/NAD(P)-binding domain"/>
    <property type="match status" value="1"/>
</dbReference>
<evidence type="ECO:0000259" key="5">
    <source>
        <dbReference type="Pfam" id="PF01593"/>
    </source>
</evidence>
<evidence type="ECO:0000256" key="2">
    <source>
        <dbReference type="ARBA" id="ARBA00023002"/>
    </source>
</evidence>
<dbReference type="SUPFAM" id="SSF51905">
    <property type="entry name" value="FAD/NAD(P)-binding domain"/>
    <property type="match status" value="1"/>
</dbReference>
<organism evidence="6 7">
    <name type="scientific">Streptomyces kaniharaensis</name>
    <dbReference type="NCBI Taxonomy" id="212423"/>
    <lineage>
        <taxon>Bacteria</taxon>
        <taxon>Bacillati</taxon>
        <taxon>Actinomycetota</taxon>
        <taxon>Actinomycetes</taxon>
        <taxon>Kitasatosporales</taxon>
        <taxon>Streptomycetaceae</taxon>
        <taxon>Streptomyces</taxon>
    </lineage>
</organism>
<dbReference type="PRINTS" id="PR00757">
    <property type="entry name" value="AMINEOXDASEF"/>
</dbReference>
<keyword evidence="2" id="KW-0560">Oxidoreductase</keyword>
<dbReference type="InterPro" id="IPR050281">
    <property type="entry name" value="Flavin_monoamine_oxidase"/>
</dbReference>
<gene>
    <name evidence="6" type="ORF">F7Q99_34460</name>
</gene>
<dbReference type="AlphaFoldDB" id="A0A6N7L5B1"/>
<dbReference type="SUPFAM" id="SSF54373">
    <property type="entry name" value="FAD-linked reductases, C-terminal domain"/>
    <property type="match status" value="1"/>
</dbReference>
<keyword evidence="7" id="KW-1185">Reference proteome</keyword>
<feature type="binding site" evidence="3">
    <location>
        <position position="260"/>
    </location>
    <ligand>
        <name>FAD</name>
        <dbReference type="ChEBI" id="CHEBI:57692"/>
    </ligand>
</feature>
<feature type="binding site" evidence="3">
    <location>
        <begin position="82"/>
        <end position="83"/>
    </location>
    <ligand>
        <name>FAD</name>
        <dbReference type="ChEBI" id="CHEBI:57692"/>
    </ligand>
</feature>
<accession>A0A6N7L5B1</accession>
<protein>
    <submittedName>
        <fullName evidence="6">FAD-dependent oxidoreductase</fullName>
    </submittedName>
</protein>
<dbReference type="OrthoDB" id="337830at2"/>
<dbReference type="Proteomes" id="UP000450000">
    <property type="component" value="Unassembled WGS sequence"/>
</dbReference>
<dbReference type="PANTHER" id="PTHR10742">
    <property type="entry name" value="FLAVIN MONOAMINE OXIDASE"/>
    <property type="match status" value="1"/>
</dbReference>
<feature type="domain" description="Amine oxidase" evidence="5">
    <location>
        <begin position="62"/>
        <end position="474"/>
    </location>
</feature>
<evidence type="ECO:0000313" key="6">
    <source>
        <dbReference type="EMBL" id="MQS17153.1"/>
    </source>
</evidence>
<reference evidence="6 7" key="1">
    <citation type="submission" date="2019-09" db="EMBL/GenBank/DDBJ databases">
        <title>Genome Sequences of Streptomyces kaniharaensis ATCC 21070.</title>
        <authorList>
            <person name="Zhu W."/>
            <person name="De Crecy-Lagard V."/>
            <person name="Richards N.G."/>
        </authorList>
    </citation>
    <scope>NUCLEOTIDE SEQUENCE [LARGE SCALE GENOMIC DNA]</scope>
    <source>
        <strain evidence="6 7">SF-557</strain>
    </source>
</reference>
<evidence type="ECO:0000313" key="7">
    <source>
        <dbReference type="Proteomes" id="UP000450000"/>
    </source>
</evidence>
<dbReference type="EMBL" id="WBOF01000003">
    <property type="protein sequence ID" value="MQS17153.1"/>
    <property type="molecule type" value="Genomic_DNA"/>
</dbReference>